<accession>A0ACC6SG82</accession>
<name>A0ACC6SG82_9BACI</name>
<proteinExistence type="predicted"/>
<gene>
    <name evidence="1" type="ORF">WMO40_19480</name>
</gene>
<sequence length="1649" mass="190401">MQQLMDLTTVSNSYPDFFYNSIPMDNLLETIEQMFQVYNEEIVIIEGEDGAGKTNILKQFCDKYNNNAISVFIKQSSKYAYDPQVIKADLYNQIHWIITSKEYKVYNEELDNSQLNMLYVRFNRIIRNKSNPYYIVIDGLEDIPESENYILEIILDLIPFGLNGKNVKFLFSSNSKDRVSSYLDRKGVRYKEFLLPGFSFEQSVKFFEGLELSSQQIEEIRKICKGRPGDMFTVRRTLETGISAEDLLDEIHDKLPNLFEYEWFRLDKSNNKLIDLLAIISHEPKNNKSSFIAQLLNISEIELFQMVEPISFINLDKDKKQISFFSETYRKFISKKLEDKKNEVKNLIINHLLYSEDDESILYLPIYLSEAERFEELIQYLTPELFSKLLLKTQSLGTLSRMAQLGISASSKLRKDAELFRYGMQSSLIMENYTTKIWESEVKALISLNDYDKALTLTQSNALIEDRLHMLSIIARHKKEQGLIPDKEITEGINALVEMIDYNSLGEKALEIAKNLVFTNPELAIDIIERSAGSTQEENALDWAFANLSLSAMRESNSPVNNLEVFRSVNSKIQDPEMRTFFEEFLSFIRNSSADELLNQVKKYESVSDQIYILSNWCATISNKEGIEEVILYALNITVKKSEYAPNAGIYRKLSTALSNIKTSNKLQEIVNLFDSQINNIEKIGPTEDYIITQLNLTKAVCKFDFHLSCERFIELYFYISELEDISIKTEAYSNLLTSLLENDQENILEKEYKLKTSVEEELDKCIGLLMRGSAQQFDSFKGTIQALSKNNPLKALSIVEKINTLYSRDRLYFEFIKTYSNDILDEEGIKLVYEVINKITDIDYYSNSIIEIIESLFRNKEECLDKNVLNYLSIFNLIREIAEPDLRCKGICLTYSLIKNIEELASLKKSLLKELKNTWDTIDIGWRKVDIGFKIINTLSTESLEYSREFLKDIEDFRGELTFYDPNLSWSYVHIIRLLIRAYSGILSNDIDSPNDLVNITKLIEIIPSDGEQAILWHELAIRLYLNGRSSEGKRIVLEELKSCLANIPDSDLRYRTYVIKKVATSLFLAHKSTAIELLDTLPKLERDLALYEIANFIFTKTSPSDPYDGMQGQGYEINYEDVIDLCEIIEQIDLDSLIYSIISDIGDSIHVKQSKKFTIQQKLDIASRIDKLIEEKLPNKVHIQHDGYKIVSKATVFRIKQAKMQDWLALIEDAKRIPNNSDKALVLTIVATNIPKNNNHDRILELIDEVDKITETLPTINDKIVQYEALASHLVKIDQVKSKSFIKKAIDLSLTKDDDGKVLNTQKRLIDFAHKIDPEFAQSLVSITDSDPARSKIRKELKEELQMLELKKKMLDSSEKENTNMPKEHYVKASWKLLGQLNANRVGTLRVEDIREYIDVCANMPLQEAFPIYCWILENSNIRFKQDSASANQYIRPIFQSILLGADLSILMSGNNKTQINRANNTTLSNTNSSIIIKSGERELAVSYLRAWFEKNAKQYIKICDPYFGVEDLSILQLFRVIKPDITFEVLTSVKNQKQEIKGDFEEEYMKYWRLHVADQDPPQTEIVIVGKKIDGELPIHDRWILTQGGGLRLGTSFKSLGLKKDSEISLLEEHEVEPISDDVNQYLEDKIRSYDGERLVYYTFPL</sequence>
<comment type="caution">
    <text evidence="1">The sequence shown here is derived from an EMBL/GenBank/DDBJ whole genome shotgun (WGS) entry which is preliminary data.</text>
</comment>
<dbReference type="Proteomes" id="UP001439875">
    <property type="component" value="Unassembled WGS sequence"/>
</dbReference>
<keyword evidence="2" id="KW-1185">Reference proteome</keyword>
<evidence type="ECO:0000313" key="2">
    <source>
        <dbReference type="Proteomes" id="UP001439875"/>
    </source>
</evidence>
<protein>
    <submittedName>
        <fullName evidence="1">Uncharacterized protein</fullName>
    </submittedName>
</protein>
<evidence type="ECO:0000313" key="1">
    <source>
        <dbReference type="EMBL" id="MEQ2528862.1"/>
    </source>
</evidence>
<dbReference type="EMBL" id="JBBMEW010000023">
    <property type="protein sequence ID" value="MEQ2528862.1"/>
    <property type="molecule type" value="Genomic_DNA"/>
</dbReference>
<reference evidence="1" key="1">
    <citation type="submission" date="2024-03" db="EMBL/GenBank/DDBJ databases">
        <title>Human intestinal bacterial collection.</title>
        <authorList>
            <person name="Pauvert C."/>
            <person name="Hitch T.C.A."/>
            <person name="Clavel T."/>
        </authorList>
    </citation>
    <scope>NUCLEOTIDE SEQUENCE</scope>
    <source>
        <strain evidence="1">CLA-AA-H227</strain>
    </source>
</reference>
<organism evidence="1 2">
    <name type="scientific">Robertmurraya yapensis</name>
    <name type="common">ex Hitch et al 2024</name>
    <dbReference type="NCBI Taxonomy" id="3133160"/>
    <lineage>
        <taxon>Bacteria</taxon>
        <taxon>Bacillati</taxon>
        <taxon>Bacillota</taxon>
        <taxon>Bacilli</taxon>
        <taxon>Bacillales</taxon>
        <taxon>Bacillaceae</taxon>
        <taxon>Robertmurraya</taxon>
    </lineage>
</organism>